<dbReference type="PANTHER" id="PTHR23074">
    <property type="entry name" value="AAA DOMAIN-CONTAINING"/>
    <property type="match status" value="1"/>
</dbReference>
<evidence type="ECO:0000259" key="2">
    <source>
        <dbReference type="SMART" id="SM00382"/>
    </source>
</evidence>
<dbReference type="AlphaFoldDB" id="A0A2G8TKW7"/>
<dbReference type="CDD" id="cd19481">
    <property type="entry name" value="RecA-like_protease"/>
    <property type="match status" value="1"/>
</dbReference>
<dbReference type="Gene3D" id="3.40.50.300">
    <property type="entry name" value="P-loop containing nucleotide triphosphate hydrolases"/>
    <property type="match status" value="2"/>
</dbReference>
<evidence type="ECO:0000313" key="4">
    <source>
        <dbReference type="Proteomes" id="UP000230390"/>
    </source>
</evidence>
<dbReference type="SUPFAM" id="SSF52540">
    <property type="entry name" value="P-loop containing nucleoside triphosphate hydrolases"/>
    <property type="match status" value="2"/>
</dbReference>
<gene>
    <name evidence="3" type="ORF">CR105_00245</name>
</gene>
<proteinExistence type="predicted"/>
<dbReference type="InterPro" id="IPR050304">
    <property type="entry name" value="MT-severing_AAA_ATPase"/>
</dbReference>
<dbReference type="Proteomes" id="UP000230390">
    <property type="component" value="Unassembled WGS sequence"/>
</dbReference>
<organism evidence="3 4">
    <name type="scientific">Massilia eurypsychrophila</name>
    <dbReference type="NCBI Taxonomy" id="1485217"/>
    <lineage>
        <taxon>Bacteria</taxon>
        <taxon>Pseudomonadati</taxon>
        <taxon>Pseudomonadota</taxon>
        <taxon>Betaproteobacteria</taxon>
        <taxon>Burkholderiales</taxon>
        <taxon>Oxalobacteraceae</taxon>
        <taxon>Telluria group</taxon>
        <taxon>Massilia</taxon>
    </lineage>
</organism>
<dbReference type="OrthoDB" id="9802352at2"/>
<dbReference type="InterPro" id="IPR003593">
    <property type="entry name" value="AAA+_ATPase"/>
</dbReference>
<dbReference type="InterPro" id="IPR027417">
    <property type="entry name" value="P-loop_NTPase"/>
</dbReference>
<dbReference type="GO" id="GO:0005524">
    <property type="term" value="F:ATP binding"/>
    <property type="evidence" value="ECO:0007669"/>
    <property type="project" value="InterPro"/>
</dbReference>
<dbReference type="InterPro" id="IPR003959">
    <property type="entry name" value="ATPase_AAA_core"/>
</dbReference>
<feature type="domain" description="AAA+ ATPase" evidence="2">
    <location>
        <begin position="281"/>
        <end position="418"/>
    </location>
</feature>
<feature type="domain" description="AAA+ ATPase" evidence="2">
    <location>
        <begin position="521"/>
        <end position="650"/>
    </location>
</feature>
<dbReference type="GO" id="GO:0016887">
    <property type="term" value="F:ATP hydrolysis activity"/>
    <property type="evidence" value="ECO:0007669"/>
    <property type="project" value="InterPro"/>
</dbReference>
<evidence type="ECO:0000256" key="1">
    <source>
        <dbReference type="SAM" id="MobiDB-lite"/>
    </source>
</evidence>
<dbReference type="Pfam" id="PF00004">
    <property type="entry name" value="AAA"/>
    <property type="match status" value="2"/>
</dbReference>
<reference evidence="3 4" key="1">
    <citation type="submission" date="2017-10" db="EMBL/GenBank/DDBJ databases">
        <title>Massilia psychrophilum sp. nov., a novel purple-pigmented bacterium isolated from Tianshan glacier, Xinjiang Municipality, China.</title>
        <authorList>
            <person name="Wang H."/>
        </authorList>
    </citation>
    <scope>NUCLEOTIDE SEQUENCE [LARGE SCALE GENOMIC DNA]</scope>
    <source>
        <strain evidence="3 4">JCM 30074</strain>
    </source>
</reference>
<dbReference type="EMBL" id="PDOC01000001">
    <property type="protein sequence ID" value="PIL46629.1"/>
    <property type="molecule type" value="Genomic_DNA"/>
</dbReference>
<dbReference type="SMART" id="SM00382">
    <property type="entry name" value="AAA"/>
    <property type="match status" value="2"/>
</dbReference>
<dbReference type="PANTHER" id="PTHR23074:SF83">
    <property type="entry name" value="VACUOLAR PROTEIN SORTING-ASSOCIATED PROTEIN 4A"/>
    <property type="match status" value="1"/>
</dbReference>
<accession>A0A2G8TKW7</accession>
<keyword evidence="4" id="KW-1185">Reference proteome</keyword>
<comment type="caution">
    <text evidence="3">The sequence shown here is derived from an EMBL/GenBank/DDBJ whole genome shotgun (WGS) entry which is preliminary data.</text>
</comment>
<name>A0A2G8TKW7_9BURK</name>
<sequence>MFNDTAPMPNHTSRDAREREDDANLHVLIAAVRISLAEQDSVNGQFHDELGRALQPAAMAARADFDALPAVEYGPEWIALFDSAAAGTAHDLHLWLSKKLSSTPAALEPMYRAVLALLEAGRGAAGFGIGDNLRQVRALFDLDDTEYLLLELAAACALSASGLSCLDIGSLVQRVYRALAAATGSTAEQVRSALAPGGRLCQAGLLPPSLADDRSLGQVLQLSAFGRRLFEQPRASAEALLLAMVEPVARPAKAPLQWPGLEEEERMVHAILETALAQRSAGIHILLVGAAGTGKSAFARHLAGRLACPAYEVPGKDHEGNSASRIQRLTALHAAGRLLGAAAPALLVVDEADGVFPDAAGGSRRITAPGAIGSQAWFDRAMPTSVHPTVWIVAEADGLDLAPFTFCLRFDAQHIQVRRQIARRLLAPAGVSDAAIGAVAQRRDFSPQLIAQCARAVDLADGKAGAHDRVVMTHLNSHARVLQVSTGGALPQPVTHFDTGYLHLEGAFTAAQVIDAIARNGAGTVLMNGPPGTGKTQLARQIADSLGRELLYLTASDINVKWFGESERNVARLFSECDPKSQVIFLDEAETVLGARDAAAHRGTETVTAEFLRQLEPFAGVFLCATNHASRLDSALIRRFTFRLEFKPLTLAQRARMLGDLLNEPALSQPCRQALEGMDGLTPGDFANVRKRFALLGCNAGADEWLAELASEWRAKPDCGSGRRIGFL</sequence>
<protein>
    <recommendedName>
        <fullName evidence="2">AAA+ ATPase domain-containing protein</fullName>
    </recommendedName>
</protein>
<evidence type="ECO:0000313" key="3">
    <source>
        <dbReference type="EMBL" id="PIL46629.1"/>
    </source>
</evidence>
<feature type="region of interest" description="Disordered" evidence="1">
    <location>
        <begin position="1"/>
        <end position="20"/>
    </location>
</feature>